<dbReference type="InterPro" id="IPR004812">
    <property type="entry name" value="Efflux_drug-R_Bcr/CmlA"/>
</dbReference>
<evidence type="ECO:0000256" key="7">
    <source>
        <dbReference type="ARBA" id="ARBA00023136"/>
    </source>
</evidence>
<accession>A0ABS9PZ75</accession>
<name>A0ABS9PZ75_9MICO</name>
<feature type="transmembrane region" description="Helical" evidence="9">
    <location>
        <begin position="222"/>
        <end position="243"/>
    </location>
</feature>
<reference evidence="11 12" key="1">
    <citation type="submission" date="2022-02" db="EMBL/GenBank/DDBJ databases">
        <title>Uncovering new skin microbiome diversity through culturing and metagenomics.</title>
        <authorList>
            <person name="Conlan S."/>
            <person name="Deming C."/>
            <person name="Nisc Comparative Sequencing Program N."/>
            <person name="Segre J.A."/>
        </authorList>
    </citation>
    <scope>NUCLEOTIDE SEQUENCE [LARGE SCALE GENOMIC DNA]</scope>
    <source>
        <strain evidence="11 12">ACRQZ</strain>
    </source>
</reference>
<comment type="caution">
    <text evidence="11">The sequence shown here is derived from an EMBL/GenBank/DDBJ whole genome shotgun (WGS) entry which is preliminary data.</text>
</comment>
<dbReference type="InterPro" id="IPR036259">
    <property type="entry name" value="MFS_trans_sf"/>
</dbReference>
<gene>
    <name evidence="11" type="ORF">MHL29_03260</name>
</gene>
<organism evidence="11 12">
    <name type="scientific">Arsenicicoccus bolidensis</name>
    <dbReference type="NCBI Taxonomy" id="229480"/>
    <lineage>
        <taxon>Bacteria</taxon>
        <taxon>Bacillati</taxon>
        <taxon>Actinomycetota</taxon>
        <taxon>Actinomycetes</taxon>
        <taxon>Micrococcales</taxon>
        <taxon>Intrasporangiaceae</taxon>
        <taxon>Arsenicicoccus</taxon>
    </lineage>
</organism>
<feature type="transmembrane region" description="Helical" evidence="9">
    <location>
        <begin position="255"/>
        <end position="274"/>
    </location>
</feature>
<dbReference type="NCBIfam" id="TIGR00710">
    <property type="entry name" value="efflux_Bcr_CflA"/>
    <property type="match status" value="1"/>
</dbReference>
<comment type="subcellular location">
    <subcellularLocation>
        <location evidence="1">Cell membrane</location>
        <topology evidence="1">Multi-pass membrane protein</topology>
    </subcellularLocation>
</comment>
<keyword evidence="4" id="KW-1003">Cell membrane</keyword>
<evidence type="ECO:0000313" key="12">
    <source>
        <dbReference type="Proteomes" id="UP001521931"/>
    </source>
</evidence>
<dbReference type="PANTHER" id="PTHR23502:SF132">
    <property type="entry name" value="POLYAMINE TRANSPORTER 2-RELATED"/>
    <property type="match status" value="1"/>
</dbReference>
<evidence type="ECO:0000256" key="5">
    <source>
        <dbReference type="ARBA" id="ARBA00022692"/>
    </source>
</evidence>
<comment type="similarity">
    <text evidence="2">Belongs to the major facilitator superfamily. Bcr/CmlA family.</text>
</comment>
<dbReference type="PROSITE" id="PS50850">
    <property type="entry name" value="MFS"/>
    <property type="match status" value="1"/>
</dbReference>
<dbReference type="CDD" id="cd17320">
    <property type="entry name" value="MFS_MdfA_MDR_like"/>
    <property type="match status" value="1"/>
</dbReference>
<feature type="domain" description="Major facilitator superfamily (MFS) profile" evidence="10">
    <location>
        <begin position="15"/>
        <end position="406"/>
    </location>
</feature>
<evidence type="ECO:0000259" key="10">
    <source>
        <dbReference type="PROSITE" id="PS50850"/>
    </source>
</evidence>
<feature type="transmembrane region" description="Helical" evidence="9">
    <location>
        <begin position="169"/>
        <end position="189"/>
    </location>
</feature>
<evidence type="ECO:0000256" key="4">
    <source>
        <dbReference type="ARBA" id="ARBA00022475"/>
    </source>
</evidence>
<evidence type="ECO:0000256" key="9">
    <source>
        <dbReference type="SAM" id="Phobius"/>
    </source>
</evidence>
<protein>
    <submittedName>
        <fullName evidence="11">Multidrug effflux MFS transporter</fullName>
    </submittedName>
</protein>
<feature type="transmembrane region" description="Helical" evidence="9">
    <location>
        <begin position="139"/>
        <end position="163"/>
    </location>
</feature>
<evidence type="ECO:0000256" key="6">
    <source>
        <dbReference type="ARBA" id="ARBA00022989"/>
    </source>
</evidence>
<feature type="transmembrane region" description="Helical" evidence="9">
    <location>
        <begin position="378"/>
        <end position="399"/>
    </location>
</feature>
<evidence type="ECO:0000256" key="8">
    <source>
        <dbReference type="SAM" id="MobiDB-lite"/>
    </source>
</evidence>
<dbReference type="InterPro" id="IPR011701">
    <property type="entry name" value="MFS"/>
</dbReference>
<feature type="transmembrane region" description="Helical" evidence="9">
    <location>
        <begin position="286"/>
        <end position="308"/>
    </location>
</feature>
<feature type="transmembrane region" description="Helical" evidence="9">
    <location>
        <begin position="353"/>
        <end position="372"/>
    </location>
</feature>
<dbReference type="PANTHER" id="PTHR23502">
    <property type="entry name" value="MAJOR FACILITATOR SUPERFAMILY"/>
    <property type="match status" value="1"/>
</dbReference>
<keyword evidence="3" id="KW-0813">Transport</keyword>
<evidence type="ECO:0000256" key="3">
    <source>
        <dbReference type="ARBA" id="ARBA00022448"/>
    </source>
</evidence>
<keyword evidence="12" id="KW-1185">Reference proteome</keyword>
<keyword evidence="7 9" id="KW-0472">Membrane</keyword>
<feature type="transmembrane region" description="Helical" evidence="9">
    <location>
        <begin position="50"/>
        <end position="69"/>
    </location>
</feature>
<keyword evidence="5 9" id="KW-0812">Transmembrane</keyword>
<keyword evidence="6 9" id="KW-1133">Transmembrane helix</keyword>
<dbReference type="SUPFAM" id="SSF103473">
    <property type="entry name" value="MFS general substrate transporter"/>
    <property type="match status" value="1"/>
</dbReference>
<sequence length="423" mass="43654">MTPAHPTPRRSGVGLTLVLAGLSMFGPFSIDTAFPAFQQMGAELEVGSTAMQQVLSVYLLAFAIMSLVHGPLSDAVGRRPVMVAGIAVFVLASIGCALSTSLPVLLVCRALQGFSAGAGQIVSRAVVRDLFDGAEAQRLMSHVAMIFGVAPAIAPIIGGALLGLGRWPLVFWFLAAFGLLMAGAVLLVLPETHPPKARTPLRLGAAVGGLGRIARGAAFWRIALACTLTFAGQFLYIAGAPIFVVDLLGLGSGDFWLFFVPMIGCMVTGAFVSGRLAGRITGRTQVMVGMTIALASGVLTVVLAATPYPARLPWPVVGPSVMALGVAMAFPVLQLAVLDLHPDARGSAASASSFVQLAFNAALAGVVVPVAGASLLSLALTSLLLLVLGTGVLGLHLLASRPRAGRELRTTPRPEPLEPTDRM</sequence>
<evidence type="ECO:0000256" key="2">
    <source>
        <dbReference type="ARBA" id="ARBA00006236"/>
    </source>
</evidence>
<feature type="transmembrane region" description="Helical" evidence="9">
    <location>
        <begin position="320"/>
        <end position="341"/>
    </location>
</feature>
<dbReference type="Gene3D" id="1.20.1720.10">
    <property type="entry name" value="Multidrug resistance protein D"/>
    <property type="match status" value="1"/>
</dbReference>
<feature type="transmembrane region" description="Helical" evidence="9">
    <location>
        <begin position="81"/>
        <end position="104"/>
    </location>
</feature>
<dbReference type="Proteomes" id="UP001521931">
    <property type="component" value="Unassembled WGS sequence"/>
</dbReference>
<proteinExistence type="inferred from homology"/>
<dbReference type="Pfam" id="PF07690">
    <property type="entry name" value="MFS_1"/>
    <property type="match status" value="1"/>
</dbReference>
<evidence type="ECO:0000313" key="11">
    <source>
        <dbReference type="EMBL" id="MCG7320914.1"/>
    </source>
</evidence>
<dbReference type="RefSeq" id="WP_239262216.1">
    <property type="nucleotide sequence ID" value="NZ_JAKRCV010000006.1"/>
</dbReference>
<dbReference type="EMBL" id="JAKRCV010000006">
    <property type="protein sequence ID" value="MCG7320914.1"/>
    <property type="molecule type" value="Genomic_DNA"/>
</dbReference>
<feature type="region of interest" description="Disordered" evidence="8">
    <location>
        <begin position="404"/>
        <end position="423"/>
    </location>
</feature>
<feature type="transmembrane region" description="Helical" evidence="9">
    <location>
        <begin position="12"/>
        <end position="30"/>
    </location>
</feature>
<evidence type="ECO:0000256" key="1">
    <source>
        <dbReference type="ARBA" id="ARBA00004651"/>
    </source>
</evidence>
<dbReference type="InterPro" id="IPR020846">
    <property type="entry name" value="MFS_dom"/>
</dbReference>